<dbReference type="PANTHER" id="PTHR24096">
    <property type="entry name" value="LONG-CHAIN-FATTY-ACID--COA LIGASE"/>
    <property type="match status" value="1"/>
</dbReference>
<dbReference type="InterPro" id="IPR025110">
    <property type="entry name" value="AMP-bd_C"/>
</dbReference>
<dbReference type="Gene3D" id="3.40.50.12780">
    <property type="entry name" value="N-terminal domain of ligase-like"/>
    <property type="match status" value="1"/>
</dbReference>
<dbReference type="RefSeq" id="XP_012182240.1">
    <property type="nucleotide sequence ID" value="XM_012326850.1"/>
</dbReference>
<dbReference type="InterPro" id="IPR042099">
    <property type="entry name" value="ANL_N_sf"/>
</dbReference>
<evidence type="ECO:0000259" key="2">
    <source>
        <dbReference type="Pfam" id="PF00501"/>
    </source>
</evidence>
<keyword evidence="5" id="KW-1185">Reference proteome</keyword>
<dbReference type="Gene3D" id="3.30.300.30">
    <property type="match status" value="1"/>
</dbReference>
<dbReference type="STRING" id="599839.J4HWW7"/>
<evidence type="ECO:0000259" key="3">
    <source>
        <dbReference type="Pfam" id="PF13193"/>
    </source>
</evidence>
<name>J4HWW7_9APHY</name>
<dbReference type="InParanoid" id="J4HWW7"/>
<evidence type="ECO:0008006" key="6">
    <source>
        <dbReference type="Google" id="ProtNLM"/>
    </source>
</evidence>
<feature type="transmembrane region" description="Helical" evidence="1">
    <location>
        <begin position="259"/>
        <end position="281"/>
    </location>
</feature>
<protein>
    <recommendedName>
        <fullName evidence="6">AMP-dependent synthetase/ligase domain-containing protein</fullName>
    </recommendedName>
</protein>
<dbReference type="HOGENOM" id="CLU_000022_59_2_1"/>
<sequence>MSQIHEFGGSLPAIPDDVTVAQFMFDCHHPLRQELDKPGAWLIEDATGRELVREEIRARTDALANSLSARWQIRDDDVVCIFSPNHVDYPSAIWAIHRLGAIVTTANPSYTVDELVYQLKITRATLLIVHPWVYPIARAAALDVGITLDRIILIESGTHDAEAKHPNVQELIEEGAGRPKSFVECKLKPGEAKTKLAFLSMSSGTTGLPKANETAVMATHYALVANVIQTAAFFSSDARPLTQQPVRPGFVTLAVLPFFHAYGLVYIMHSLIFYGLTLVVVPKFDFTGMLRSIEQYRINYICAVPPMVALLCKHPDVEKYDLSSVNTVASGAAPLTAELTNRLTARLPHVLVGQGYGITEAFVLVSMSRTDDSETPGASGMLAPGIVARVLKEDGSLAQRGEPGQLIISSPALALGYLGNAQADGWLYTGDEVIINEKAEVIIIDRIKELLKVKGFQVAPAELEGFLLDHPDVADACVVSIQDEYNGDLPLAYVVPSASAQARIEKDSAEAGRIKMTLIKYVAEGKAHYKQLTAGVELVDVIPKNPSGKLLRRVLRDRAREAAKQGKLSLIPKPRL</sequence>
<dbReference type="OrthoDB" id="6509636at2759"/>
<accession>J4HWW7</accession>
<dbReference type="GeneID" id="24097868"/>
<feature type="domain" description="AMP-dependent synthetase/ligase" evidence="2">
    <location>
        <begin position="47"/>
        <end position="418"/>
    </location>
</feature>
<keyword evidence="1" id="KW-1133">Transmembrane helix</keyword>
<dbReference type="InterPro" id="IPR020845">
    <property type="entry name" value="AMP-binding_CS"/>
</dbReference>
<dbReference type="Pfam" id="PF00501">
    <property type="entry name" value="AMP-binding"/>
    <property type="match status" value="1"/>
</dbReference>
<dbReference type="FunCoup" id="J4HWW7">
    <property type="interactions" value="298"/>
</dbReference>
<dbReference type="GO" id="GO:0016405">
    <property type="term" value="F:CoA-ligase activity"/>
    <property type="evidence" value="ECO:0007669"/>
    <property type="project" value="TreeGrafter"/>
</dbReference>
<dbReference type="InterPro" id="IPR000873">
    <property type="entry name" value="AMP-dep_synth/lig_dom"/>
</dbReference>
<dbReference type="InterPro" id="IPR045851">
    <property type="entry name" value="AMP-bd_C_sf"/>
</dbReference>
<proteinExistence type="predicted"/>
<keyword evidence="1" id="KW-0812">Transmembrane</keyword>
<dbReference type="PROSITE" id="PS00455">
    <property type="entry name" value="AMP_BINDING"/>
    <property type="match status" value="1"/>
</dbReference>
<evidence type="ECO:0000256" key="1">
    <source>
        <dbReference type="SAM" id="Phobius"/>
    </source>
</evidence>
<dbReference type="EMBL" id="HE797096">
    <property type="protein sequence ID" value="CCM02957.1"/>
    <property type="molecule type" value="Genomic_DNA"/>
</dbReference>
<keyword evidence="1" id="KW-0472">Membrane</keyword>
<dbReference type="SUPFAM" id="SSF56801">
    <property type="entry name" value="Acetyl-CoA synthetase-like"/>
    <property type="match status" value="1"/>
</dbReference>
<dbReference type="Pfam" id="PF13193">
    <property type="entry name" value="AMP-binding_C"/>
    <property type="match status" value="1"/>
</dbReference>
<evidence type="ECO:0000313" key="4">
    <source>
        <dbReference type="EMBL" id="CCM02957.1"/>
    </source>
</evidence>
<evidence type="ECO:0000313" key="5">
    <source>
        <dbReference type="Proteomes" id="UP000006352"/>
    </source>
</evidence>
<feature type="domain" description="AMP-binding enzyme C-terminal" evidence="3">
    <location>
        <begin position="462"/>
        <end position="549"/>
    </location>
</feature>
<reference evidence="4 5" key="1">
    <citation type="journal article" date="2012" name="Appl. Environ. Microbiol.">
        <title>Short-read sequencing for genomic analysis of the brown rot fungus Fibroporia radiculosa.</title>
        <authorList>
            <person name="Tang J.D."/>
            <person name="Perkins A.D."/>
            <person name="Sonstegard T.S."/>
            <person name="Schroeder S.G."/>
            <person name="Burgess S.C."/>
            <person name="Diehl S.V."/>
        </authorList>
    </citation>
    <scope>NUCLEOTIDE SEQUENCE [LARGE SCALE GENOMIC DNA]</scope>
    <source>
        <strain evidence="4 5">TFFH 294</strain>
    </source>
</reference>
<dbReference type="AlphaFoldDB" id="J4HWW7"/>
<gene>
    <name evidence="4" type="ORF">FIBRA_05072</name>
</gene>
<dbReference type="PANTHER" id="PTHR24096:SF422">
    <property type="entry name" value="BCDNA.GH02901"/>
    <property type="match status" value="1"/>
</dbReference>
<dbReference type="Proteomes" id="UP000006352">
    <property type="component" value="Unassembled WGS sequence"/>
</dbReference>
<organism evidence="4 5">
    <name type="scientific">Fibroporia radiculosa</name>
    <dbReference type="NCBI Taxonomy" id="599839"/>
    <lineage>
        <taxon>Eukaryota</taxon>
        <taxon>Fungi</taxon>
        <taxon>Dikarya</taxon>
        <taxon>Basidiomycota</taxon>
        <taxon>Agaricomycotina</taxon>
        <taxon>Agaricomycetes</taxon>
        <taxon>Polyporales</taxon>
        <taxon>Fibroporiaceae</taxon>
        <taxon>Fibroporia</taxon>
    </lineage>
</organism>